<evidence type="ECO:0000313" key="2">
    <source>
        <dbReference type="EMBL" id="GGK05261.1"/>
    </source>
</evidence>
<dbReference type="RefSeq" id="WP_189171634.1">
    <property type="nucleotide sequence ID" value="NZ_BMQB01000010.1"/>
</dbReference>
<evidence type="ECO:0000256" key="1">
    <source>
        <dbReference type="SAM" id="SignalP"/>
    </source>
</evidence>
<sequence length="120" mass="12377">MNLSMIKLAAAGAAAAFLSAAFIAPAAANVTAVPDSESCRGVCTTKPIPGNRFDGHLTIRVSATDSPCSFQVREAEGTPLHTGLVAAGGDVAQHRLRGQSDKTYVLQLHHSSCSGTIDNE</sequence>
<feature type="chain" id="PRO_5038570423" evidence="1">
    <location>
        <begin position="29"/>
        <end position="120"/>
    </location>
</feature>
<organism evidence="2 3">
    <name type="scientific">Pilimelia anulata</name>
    <dbReference type="NCBI Taxonomy" id="53371"/>
    <lineage>
        <taxon>Bacteria</taxon>
        <taxon>Bacillati</taxon>
        <taxon>Actinomycetota</taxon>
        <taxon>Actinomycetes</taxon>
        <taxon>Micromonosporales</taxon>
        <taxon>Micromonosporaceae</taxon>
        <taxon>Pilimelia</taxon>
    </lineage>
</organism>
<reference evidence="2" key="1">
    <citation type="journal article" date="2014" name="Int. J. Syst. Evol. Microbiol.">
        <title>Complete genome sequence of Corynebacterium casei LMG S-19264T (=DSM 44701T), isolated from a smear-ripened cheese.</title>
        <authorList>
            <consortium name="US DOE Joint Genome Institute (JGI-PGF)"/>
            <person name="Walter F."/>
            <person name="Albersmeier A."/>
            <person name="Kalinowski J."/>
            <person name="Ruckert C."/>
        </authorList>
    </citation>
    <scope>NUCLEOTIDE SEQUENCE</scope>
    <source>
        <strain evidence="2">JCM 3090</strain>
    </source>
</reference>
<dbReference type="EMBL" id="BMQB01000010">
    <property type="protein sequence ID" value="GGK05261.1"/>
    <property type="molecule type" value="Genomic_DNA"/>
</dbReference>
<accession>A0A8J3FDP9</accession>
<comment type="caution">
    <text evidence="2">The sequence shown here is derived from an EMBL/GenBank/DDBJ whole genome shotgun (WGS) entry which is preliminary data.</text>
</comment>
<gene>
    <name evidence="2" type="ORF">GCM10010123_38880</name>
</gene>
<reference evidence="2" key="2">
    <citation type="submission" date="2020-09" db="EMBL/GenBank/DDBJ databases">
        <authorList>
            <person name="Sun Q."/>
            <person name="Ohkuma M."/>
        </authorList>
    </citation>
    <scope>NUCLEOTIDE SEQUENCE</scope>
    <source>
        <strain evidence="2">JCM 3090</strain>
    </source>
</reference>
<evidence type="ECO:0000313" key="3">
    <source>
        <dbReference type="Proteomes" id="UP000649739"/>
    </source>
</evidence>
<keyword evidence="1" id="KW-0732">Signal</keyword>
<dbReference type="Proteomes" id="UP000649739">
    <property type="component" value="Unassembled WGS sequence"/>
</dbReference>
<keyword evidence="3" id="KW-1185">Reference proteome</keyword>
<name>A0A8J3FDP9_9ACTN</name>
<dbReference type="AlphaFoldDB" id="A0A8J3FDP9"/>
<feature type="signal peptide" evidence="1">
    <location>
        <begin position="1"/>
        <end position="28"/>
    </location>
</feature>
<protein>
    <submittedName>
        <fullName evidence="2">Uncharacterized protein</fullName>
    </submittedName>
</protein>
<proteinExistence type="predicted"/>